<dbReference type="InterPro" id="IPR001387">
    <property type="entry name" value="Cro/C1-type_HTH"/>
</dbReference>
<sequence length="87" mass="9753">MLQSESLLVAKQPNISIGKLVRALRQELNLSQEKFAAEFDVTFATINCCENGRATPSPLAIQRISSLLNELGERGQIVNLTYFREEE</sequence>
<dbReference type="SUPFAM" id="SSF47413">
    <property type="entry name" value="lambda repressor-like DNA-binding domains"/>
    <property type="match status" value="1"/>
</dbReference>
<gene>
    <name evidence="2" type="ORF">H6G95_20320</name>
</gene>
<dbReference type="EMBL" id="JACJTE010000023">
    <property type="protein sequence ID" value="MBD2562921.1"/>
    <property type="molecule type" value="Genomic_DNA"/>
</dbReference>
<dbReference type="Proteomes" id="UP000604661">
    <property type="component" value="Unassembled WGS sequence"/>
</dbReference>
<dbReference type="Pfam" id="PF01381">
    <property type="entry name" value="HTH_3"/>
    <property type="match status" value="1"/>
</dbReference>
<evidence type="ECO:0000313" key="2">
    <source>
        <dbReference type="EMBL" id="MBD2562921.1"/>
    </source>
</evidence>
<keyword evidence="3" id="KW-1185">Reference proteome</keyword>
<dbReference type="CDD" id="cd00093">
    <property type="entry name" value="HTH_XRE"/>
    <property type="match status" value="1"/>
</dbReference>
<accession>A0ABR8EZ40</accession>
<dbReference type="Gene3D" id="1.10.260.40">
    <property type="entry name" value="lambda repressor-like DNA-binding domains"/>
    <property type="match status" value="1"/>
</dbReference>
<comment type="caution">
    <text evidence="2">The sequence shown here is derived from an EMBL/GenBank/DDBJ whole genome shotgun (WGS) entry which is preliminary data.</text>
</comment>
<dbReference type="PROSITE" id="PS50943">
    <property type="entry name" value="HTH_CROC1"/>
    <property type="match status" value="1"/>
</dbReference>
<name>A0ABR8EZ40_NOSLI</name>
<proteinExistence type="predicted"/>
<evidence type="ECO:0000313" key="3">
    <source>
        <dbReference type="Proteomes" id="UP000604661"/>
    </source>
</evidence>
<organism evidence="2 3">
    <name type="scientific">Nostoc linckia FACHB-391</name>
    <dbReference type="NCBI Taxonomy" id="2692906"/>
    <lineage>
        <taxon>Bacteria</taxon>
        <taxon>Bacillati</taxon>
        <taxon>Cyanobacteriota</taxon>
        <taxon>Cyanophyceae</taxon>
        <taxon>Nostocales</taxon>
        <taxon>Nostocaceae</taxon>
        <taxon>Nostoc</taxon>
    </lineage>
</organism>
<evidence type="ECO:0000259" key="1">
    <source>
        <dbReference type="PROSITE" id="PS50943"/>
    </source>
</evidence>
<feature type="domain" description="HTH cro/C1-type" evidence="1">
    <location>
        <begin position="21"/>
        <end position="74"/>
    </location>
</feature>
<dbReference type="SMART" id="SM00530">
    <property type="entry name" value="HTH_XRE"/>
    <property type="match status" value="1"/>
</dbReference>
<protein>
    <submittedName>
        <fullName evidence="2">Helix-turn-helix transcriptional regulator</fullName>
    </submittedName>
</protein>
<dbReference type="InterPro" id="IPR010982">
    <property type="entry name" value="Lambda_DNA-bd_dom_sf"/>
</dbReference>
<reference evidence="2 3" key="1">
    <citation type="journal article" date="2020" name="ISME J.">
        <title>Comparative genomics reveals insights into cyanobacterial evolution and habitat adaptation.</title>
        <authorList>
            <person name="Chen M.Y."/>
            <person name="Teng W.K."/>
            <person name="Zhao L."/>
            <person name="Hu C.X."/>
            <person name="Zhou Y.K."/>
            <person name="Han B.P."/>
            <person name="Song L.R."/>
            <person name="Shu W.S."/>
        </authorList>
    </citation>
    <scope>NUCLEOTIDE SEQUENCE [LARGE SCALE GENOMIC DNA]</scope>
    <source>
        <strain evidence="2 3">FACHB-391</strain>
    </source>
</reference>